<protein>
    <submittedName>
        <fullName evidence="1">Uncharacterized protein</fullName>
    </submittedName>
</protein>
<accession>A0ABN5YIV9</accession>
<sequence>MTVSRGWADIEASLRRELALLGVSRITTYEKYGTLRIETNLWNAEVEATCDRAQERSSVTCENCGRPGRARTLPGGWVKTLCDQCPGVEGAVFIRDRPGWRVRVEQLVQDLDAIEPGARVQMVSPSLRGPQAVFTTTTEAGRAAVFAALNDLRLTCGRCGRVQENETTWRREFWCPDCRGRER</sequence>
<gene>
    <name evidence="1" type="ORF">MMAGJ_72990</name>
</gene>
<organism evidence="1 2">
    <name type="scientific">Mycolicibacterium mageritense</name>
    <name type="common">Mycobacterium mageritense</name>
    <dbReference type="NCBI Taxonomy" id="53462"/>
    <lineage>
        <taxon>Bacteria</taxon>
        <taxon>Bacillati</taxon>
        <taxon>Actinomycetota</taxon>
        <taxon>Actinomycetes</taxon>
        <taxon>Mycobacteriales</taxon>
        <taxon>Mycobacteriaceae</taxon>
        <taxon>Mycolicibacterium</taxon>
    </lineage>
</organism>
<reference evidence="1 2" key="1">
    <citation type="journal article" date="2019" name="Emerg. Microbes Infect.">
        <title>Comprehensive subspecies identification of 175 nontuberculous mycobacteria species based on 7547 genomic profiles.</title>
        <authorList>
            <person name="Matsumoto Y."/>
            <person name="Kinjo T."/>
            <person name="Motooka D."/>
            <person name="Nabeya D."/>
            <person name="Jung N."/>
            <person name="Uechi K."/>
            <person name="Horii T."/>
            <person name="Iida T."/>
            <person name="Fujita J."/>
            <person name="Nakamura S."/>
        </authorList>
    </citation>
    <scope>NUCLEOTIDE SEQUENCE [LARGE SCALE GENOMIC DNA]</scope>
    <source>
        <strain evidence="1 2">JCM 12375</strain>
    </source>
</reference>
<dbReference type="Proteomes" id="UP000465622">
    <property type="component" value="Chromosome"/>
</dbReference>
<evidence type="ECO:0000313" key="2">
    <source>
        <dbReference type="Proteomes" id="UP000465622"/>
    </source>
</evidence>
<proteinExistence type="predicted"/>
<evidence type="ECO:0000313" key="1">
    <source>
        <dbReference type="EMBL" id="BBX38017.1"/>
    </source>
</evidence>
<dbReference type="EMBL" id="AP022567">
    <property type="protein sequence ID" value="BBX38017.1"/>
    <property type="molecule type" value="Genomic_DNA"/>
</dbReference>
<keyword evidence="2" id="KW-1185">Reference proteome</keyword>
<name>A0ABN5YIV9_MYCME</name>